<evidence type="ECO:0000256" key="6">
    <source>
        <dbReference type="RuleBase" id="RU004168"/>
    </source>
</evidence>
<dbReference type="KEGG" id="bgg:CFK41_05545"/>
<dbReference type="EC" id="3.6.1.7" evidence="2 5"/>
<dbReference type="PRINTS" id="PR00112">
    <property type="entry name" value="ACYLPHPHTASE"/>
</dbReference>
<dbReference type="EMBL" id="CP023564">
    <property type="protein sequence ID" value="ATG56492.1"/>
    <property type="molecule type" value="Genomic_DNA"/>
</dbReference>
<dbReference type="GO" id="GO:0003998">
    <property type="term" value="F:acylphosphatase activity"/>
    <property type="evidence" value="ECO:0007669"/>
    <property type="project" value="UniProtKB-EC"/>
</dbReference>
<dbReference type="InterPro" id="IPR017968">
    <property type="entry name" value="Acylphosphatase_CS"/>
</dbReference>
<evidence type="ECO:0000313" key="8">
    <source>
        <dbReference type="EMBL" id="ATG56492.1"/>
    </source>
</evidence>
<feature type="active site" evidence="5">
    <location>
        <position position="33"/>
    </location>
</feature>
<dbReference type="PROSITE" id="PS00150">
    <property type="entry name" value="ACYLPHOSPHATASE_1"/>
    <property type="match status" value="1"/>
</dbReference>
<dbReference type="PANTHER" id="PTHR47268">
    <property type="entry name" value="ACYLPHOSPHATASE"/>
    <property type="match status" value="1"/>
</dbReference>
<comment type="catalytic activity">
    <reaction evidence="4 5">
        <text>an acyl phosphate + H2O = a carboxylate + phosphate + H(+)</text>
        <dbReference type="Rhea" id="RHEA:14965"/>
        <dbReference type="ChEBI" id="CHEBI:15377"/>
        <dbReference type="ChEBI" id="CHEBI:15378"/>
        <dbReference type="ChEBI" id="CHEBI:29067"/>
        <dbReference type="ChEBI" id="CHEBI:43474"/>
        <dbReference type="ChEBI" id="CHEBI:59918"/>
        <dbReference type="EC" id="3.6.1.7"/>
    </reaction>
</comment>
<dbReference type="Proteomes" id="UP000217889">
    <property type="component" value="Chromosome"/>
</dbReference>
<proteinExistence type="inferred from homology"/>
<comment type="similarity">
    <text evidence="1 6">Belongs to the acylphosphatase family.</text>
</comment>
<gene>
    <name evidence="8" type="ORF">CFK41_05545</name>
</gene>
<evidence type="ECO:0000256" key="4">
    <source>
        <dbReference type="ARBA" id="ARBA00047645"/>
    </source>
</evidence>
<dbReference type="InterPro" id="IPR001792">
    <property type="entry name" value="Acylphosphatase-like_dom"/>
</dbReference>
<evidence type="ECO:0000256" key="2">
    <source>
        <dbReference type="ARBA" id="ARBA00012150"/>
    </source>
</evidence>
<protein>
    <recommendedName>
        <fullName evidence="3 5">acylphosphatase</fullName>
        <ecNumber evidence="2 5">3.6.1.7</ecNumber>
    </recommendedName>
</protein>
<evidence type="ECO:0000256" key="3">
    <source>
        <dbReference type="ARBA" id="ARBA00015991"/>
    </source>
</evidence>
<evidence type="ECO:0000313" key="9">
    <source>
        <dbReference type="Proteomes" id="UP000217889"/>
    </source>
</evidence>
<dbReference type="Pfam" id="PF00708">
    <property type="entry name" value="Acylphosphatase"/>
    <property type="match status" value="1"/>
</dbReference>
<feature type="domain" description="Acylphosphatase-like" evidence="7">
    <location>
        <begin position="18"/>
        <end position="104"/>
    </location>
</feature>
<accession>A0A291H261</accession>
<dbReference type="OrthoDB" id="3182027at2"/>
<evidence type="ECO:0000256" key="5">
    <source>
        <dbReference type="PROSITE-ProRule" id="PRU00520"/>
    </source>
</evidence>
<dbReference type="SUPFAM" id="SSF54975">
    <property type="entry name" value="Acylphosphatase/BLUF domain-like"/>
    <property type="match status" value="1"/>
</dbReference>
<dbReference type="InterPro" id="IPR020456">
    <property type="entry name" value="Acylphosphatase"/>
</dbReference>
<dbReference type="PROSITE" id="PS51160">
    <property type="entry name" value="ACYLPHOSPHATASE_3"/>
    <property type="match status" value="1"/>
</dbReference>
<dbReference type="Gene3D" id="3.30.70.100">
    <property type="match status" value="1"/>
</dbReference>
<keyword evidence="5" id="KW-0378">Hydrolase</keyword>
<sequence length="104" mass="11092">MTRGPADAADSNQDDVLRRIVRVRGRVQGVGFRMDAAAAAQRIGVAGTVRNLLDGTVEADVEGAPDAVDEMVEHLRRGPASARVDGLDVRRDRPRGADGFRITG</sequence>
<reference evidence="8 9" key="1">
    <citation type="journal article" date="2014" name="Int. J. Syst. Evol. Microbiol.">
        <title>Brachybacterium ginsengisoli sp. nov., isolated from soil of a ginseng field.</title>
        <authorList>
            <person name="Hoang V.A."/>
            <person name="Kim Y.J."/>
            <person name="Nguyen N.L."/>
            <person name="Yang D.C."/>
        </authorList>
    </citation>
    <scope>NUCLEOTIDE SEQUENCE [LARGE SCALE GENOMIC DNA]</scope>
    <source>
        <strain evidence="8 9">DCY80</strain>
    </source>
</reference>
<keyword evidence="9" id="KW-1185">Reference proteome</keyword>
<dbReference type="PANTHER" id="PTHR47268:SF4">
    <property type="entry name" value="ACYLPHOSPHATASE"/>
    <property type="match status" value="1"/>
</dbReference>
<evidence type="ECO:0000259" key="7">
    <source>
        <dbReference type="PROSITE" id="PS51160"/>
    </source>
</evidence>
<dbReference type="AlphaFoldDB" id="A0A291H261"/>
<dbReference type="InterPro" id="IPR036046">
    <property type="entry name" value="Acylphosphatase-like_dom_sf"/>
</dbReference>
<name>A0A291H261_9MICO</name>
<organism evidence="8 9">
    <name type="scientific">Brachybacterium ginsengisoli</name>
    <dbReference type="NCBI Taxonomy" id="1331682"/>
    <lineage>
        <taxon>Bacteria</taxon>
        <taxon>Bacillati</taxon>
        <taxon>Actinomycetota</taxon>
        <taxon>Actinomycetes</taxon>
        <taxon>Micrococcales</taxon>
        <taxon>Dermabacteraceae</taxon>
        <taxon>Brachybacterium</taxon>
    </lineage>
</organism>
<evidence type="ECO:0000256" key="1">
    <source>
        <dbReference type="ARBA" id="ARBA00005614"/>
    </source>
</evidence>
<feature type="active site" evidence="5">
    <location>
        <position position="51"/>
    </location>
</feature>